<evidence type="ECO:0000313" key="2">
    <source>
        <dbReference type="EMBL" id="CBY40412.1"/>
    </source>
</evidence>
<dbReference type="EMBL" id="FN655917">
    <property type="protein sequence ID" value="CBY40412.1"/>
    <property type="molecule type" value="Genomic_DNA"/>
</dbReference>
<name>E4YY84_OIKDI</name>
<dbReference type="Proteomes" id="UP000011014">
    <property type="component" value="Unassembled WGS sequence"/>
</dbReference>
<proteinExistence type="predicted"/>
<feature type="non-terminal residue" evidence="2">
    <location>
        <position position="1"/>
    </location>
</feature>
<accession>E4YY84</accession>
<sequence>SYRQTGYVRTGSKYNDFYSLFSGTAAFSSSQQLTSQWGNVDERKLFVFLFCDWKTAWSLYYNSIDETERQTIDRLITDCSAGWLKNDNEPSTTDIERTTRIVSVQTASAYFCLDDPNLTKSLAMACMKPMLTRSRKMTFQNISKNVLNQKFSNLCVPIAVTTLIRYSLAHDLNFNDSFEFSFYRILTSLTMVVYPRSLAGLNLNPKEEETDFQRNDIESLLRRLSRSTFMSPSGWEIIRNINSYNAIHKIERPKKFISSGSRSPSWRRPTSGSSSKTSSKPVDSICSIEKVTLNKNFKFIRPVTLTGAYLKSDGEVFFHQMVLDRIENDNFIIQNTQFLANTGAVLRIPVSNPFYVTHEMACRQYHLTGRYVYSTMSEFMELVNERIGNMEVKKWYLLPQAYSLTFVPSFK</sequence>
<organism evidence="2">
    <name type="scientific">Oikopleura dioica</name>
    <name type="common">Tunicate</name>
    <dbReference type="NCBI Taxonomy" id="34765"/>
    <lineage>
        <taxon>Eukaryota</taxon>
        <taxon>Metazoa</taxon>
        <taxon>Chordata</taxon>
        <taxon>Tunicata</taxon>
        <taxon>Appendicularia</taxon>
        <taxon>Copelata</taxon>
        <taxon>Oikopleuridae</taxon>
        <taxon>Oikopleura</taxon>
    </lineage>
</organism>
<protein>
    <submittedName>
        <fullName evidence="2">Uncharacterized protein</fullName>
    </submittedName>
</protein>
<dbReference type="AlphaFoldDB" id="E4YY84"/>
<evidence type="ECO:0000256" key="1">
    <source>
        <dbReference type="SAM" id="MobiDB-lite"/>
    </source>
</evidence>
<feature type="compositionally biased region" description="Low complexity" evidence="1">
    <location>
        <begin position="258"/>
        <end position="280"/>
    </location>
</feature>
<gene>
    <name evidence="2" type="ORF">GSOID_T00022420001</name>
</gene>
<reference evidence="2" key="1">
    <citation type="journal article" date="2010" name="Science">
        <title>Plasticity of animal genome architecture unmasked by rapid evolution of a pelagic tunicate.</title>
        <authorList>
            <person name="Denoeud F."/>
            <person name="Henriet S."/>
            <person name="Mungpakdee S."/>
            <person name="Aury J.M."/>
            <person name="Da Silva C."/>
            <person name="Brinkmann H."/>
            <person name="Mikhaleva J."/>
            <person name="Olsen L.C."/>
            <person name="Jubin C."/>
            <person name="Canestro C."/>
            <person name="Bouquet J.M."/>
            <person name="Danks G."/>
            <person name="Poulain J."/>
            <person name="Campsteijn C."/>
            <person name="Adamski M."/>
            <person name="Cross I."/>
            <person name="Yadetie F."/>
            <person name="Muffato M."/>
            <person name="Louis A."/>
            <person name="Butcher S."/>
            <person name="Tsagkogeorga G."/>
            <person name="Konrad A."/>
            <person name="Singh S."/>
            <person name="Jensen M.F."/>
            <person name="Cong E.H."/>
            <person name="Eikeseth-Otteraa H."/>
            <person name="Noel B."/>
            <person name="Anthouard V."/>
            <person name="Porcel B.M."/>
            <person name="Kachouri-Lafond R."/>
            <person name="Nishino A."/>
            <person name="Ugolini M."/>
            <person name="Chourrout P."/>
            <person name="Nishida H."/>
            <person name="Aasland R."/>
            <person name="Huzurbazar S."/>
            <person name="Westhof E."/>
            <person name="Delsuc F."/>
            <person name="Lehrach H."/>
            <person name="Reinhardt R."/>
            <person name="Weissenbach J."/>
            <person name="Roy S.W."/>
            <person name="Artiguenave F."/>
            <person name="Postlethwait J.H."/>
            <person name="Manak J.R."/>
            <person name="Thompson E.M."/>
            <person name="Jaillon O."/>
            <person name="Du Pasquier L."/>
            <person name="Boudinot P."/>
            <person name="Liberles D.A."/>
            <person name="Volff J.N."/>
            <person name="Philippe H."/>
            <person name="Lenhard B."/>
            <person name="Roest Crollius H."/>
            <person name="Wincker P."/>
            <person name="Chourrout D."/>
        </authorList>
    </citation>
    <scope>NUCLEOTIDE SEQUENCE [LARGE SCALE GENOMIC DNA]</scope>
</reference>
<feature type="region of interest" description="Disordered" evidence="1">
    <location>
        <begin position="256"/>
        <end position="281"/>
    </location>
</feature>